<dbReference type="AlphaFoldDB" id="A0A7S3JF28"/>
<proteinExistence type="predicted"/>
<dbReference type="EMBL" id="HBII01025890">
    <property type="protein sequence ID" value="CAE0351847.1"/>
    <property type="molecule type" value="Transcribed_RNA"/>
</dbReference>
<reference evidence="1" key="1">
    <citation type="submission" date="2021-01" db="EMBL/GenBank/DDBJ databases">
        <authorList>
            <person name="Corre E."/>
            <person name="Pelletier E."/>
            <person name="Niang G."/>
            <person name="Scheremetjew M."/>
            <person name="Finn R."/>
            <person name="Kale V."/>
            <person name="Holt S."/>
            <person name="Cochrane G."/>
            <person name="Meng A."/>
            <person name="Brown T."/>
            <person name="Cohen L."/>
        </authorList>
    </citation>
    <scope>NUCLEOTIDE SEQUENCE</scope>
    <source>
        <strain evidence="1">FSP1.4</strain>
    </source>
</reference>
<name>A0A7S3JF28_9SPIT</name>
<protein>
    <submittedName>
        <fullName evidence="1">Uncharacterized protein</fullName>
    </submittedName>
</protein>
<sequence>MQELSDYFNDMGDLYENNDDNMKEINKLISTLISSWGDAFQGQSDLVKNAFPRYFKYNMEENKSMLEILEHRNTTKDKFAKMQTELETLKSKLYTERDFSKWKMSEEDMKMIDEIDQDEYLTKSKMLPEETQNLKEQRLLLNYLNNTLDSEIKRVFRYSFKDLK</sequence>
<accession>A0A7S3JF28</accession>
<gene>
    <name evidence="1" type="ORF">EHAR0213_LOCUS10762</name>
</gene>
<evidence type="ECO:0000313" key="1">
    <source>
        <dbReference type="EMBL" id="CAE0351847.1"/>
    </source>
</evidence>
<organism evidence="1">
    <name type="scientific">Euplotes harpa</name>
    <dbReference type="NCBI Taxonomy" id="151035"/>
    <lineage>
        <taxon>Eukaryota</taxon>
        <taxon>Sar</taxon>
        <taxon>Alveolata</taxon>
        <taxon>Ciliophora</taxon>
        <taxon>Intramacronucleata</taxon>
        <taxon>Spirotrichea</taxon>
        <taxon>Hypotrichia</taxon>
        <taxon>Euplotida</taxon>
        <taxon>Euplotidae</taxon>
        <taxon>Euplotes</taxon>
    </lineage>
</organism>